<keyword evidence="2" id="KW-1185">Reference proteome</keyword>
<proteinExistence type="predicted"/>
<organism evidence="1 2">
    <name type="scientific">Actinomadura physcomitrii</name>
    <dbReference type="NCBI Taxonomy" id="2650748"/>
    <lineage>
        <taxon>Bacteria</taxon>
        <taxon>Bacillati</taxon>
        <taxon>Actinomycetota</taxon>
        <taxon>Actinomycetes</taxon>
        <taxon>Streptosporangiales</taxon>
        <taxon>Thermomonosporaceae</taxon>
        <taxon>Actinomadura</taxon>
    </lineage>
</organism>
<evidence type="ECO:0008006" key="3">
    <source>
        <dbReference type="Google" id="ProtNLM"/>
    </source>
</evidence>
<reference evidence="1" key="1">
    <citation type="submission" date="2019-12" db="EMBL/GenBank/DDBJ databases">
        <title>Actinomadura physcomitrii sp. nov., a novel actinomycete isolated from moss [Physcomitrium sphaericum (Ludw) Fuernr].</title>
        <authorList>
            <person name="Zhuang X."/>
        </authorList>
    </citation>
    <scope>NUCLEOTIDE SEQUENCE [LARGE SCALE GENOMIC DNA]</scope>
    <source>
        <strain evidence="1">LD22</strain>
    </source>
</reference>
<dbReference type="Proteomes" id="UP000462055">
    <property type="component" value="Unassembled WGS sequence"/>
</dbReference>
<evidence type="ECO:0000313" key="2">
    <source>
        <dbReference type="Proteomes" id="UP000462055"/>
    </source>
</evidence>
<dbReference type="AlphaFoldDB" id="A0A6I4MMY2"/>
<dbReference type="Gene3D" id="1.10.357.10">
    <property type="entry name" value="Tetracycline Repressor, domain 2"/>
    <property type="match status" value="1"/>
</dbReference>
<gene>
    <name evidence="1" type="ORF">F8568_025020</name>
</gene>
<dbReference type="SUPFAM" id="SSF46689">
    <property type="entry name" value="Homeodomain-like"/>
    <property type="match status" value="1"/>
</dbReference>
<dbReference type="RefSeq" id="WP_151596125.1">
    <property type="nucleotide sequence ID" value="NZ_WBMS02000020.1"/>
</dbReference>
<dbReference type="InterPro" id="IPR009057">
    <property type="entry name" value="Homeodomain-like_sf"/>
</dbReference>
<dbReference type="EMBL" id="WBMS02000020">
    <property type="protein sequence ID" value="MWA03586.1"/>
    <property type="molecule type" value="Genomic_DNA"/>
</dbReference>
<sequence>MSADNPEGAEVSASLRTIASRLFAEVGYDGTTTDMLVSAGADRHELAAAGGKSGLYRAVMEDLIERRRRVFETELADATPGLEGFSRFADAFLDFNLENPVASALWMHRSLHDAADFADLESRYVAPVHRMMIVEDGDPALAIDPEMQMATIGWCVMGFLTRGLFRADGSTIGAEDPGTVARFREHLHHLIELMNAP</sequence>
<name>A0A6I4MMY2_9ACTN</name>
<accession>A0A6I4MMY2</accession>
<comment type="caution">
    <text evidence="1">The sequence shown here is derived from an EMBL/GenBank/DDBJ whole genome shotgun (WGS) entry which is preliminary data.</text>
</comment>
<evidence type="ECO:0000313" key="1">
    <source>
        <dbReference type="EMBL" id="MWA03586.1"/>
    </source>
</evidence>
<protein>
    <recommendedName>
        <fullName evidence="3">TetR/AcrR family transcriptional regulator</fullName>
    </recommendedName>
</protein>